<dbReference type="AlphaFoldDB" id="A0A0D2M0Q0"/>
<dbReference type="Proteomes" id="UP000054270">
    <property type="component" value="Unassembled WGS sequence"/>
</dbReference>
<protein>
    <submittedName>
        <fullName evidence="1">Uncharacterized protein</fullName>
    </submittedName>
</protein>
<dbReference type="EMBL" id="KN817615">
    <property type="protein sequence ID" value="KJA16788.1"/>
    <property type="molecule type" value="Genomic_DNA"/>
</dbReference>
<evidence type="ECO:0000313" key="2">
    <source>
        <dbReference type="Proteomes" id="UP000054270"/>
    </source>
</evidence>
<accession>A0A0D2M0Q0</accession>
<evidence type="ECO:0000313" key="1">
    <source>
        <dbReference type="EMBL" id="KJA16788.1"/>
    </source>
</evidence>
<proteinExistence type="predicted"/>
<reference evidence="2" key="1">
    <citation type="submission" date="2014-04" db="EMBL/GenBank/DDBJ databases">
        <title>Evolutionary Origins and Diversification of the Mycorrhizal Mutualists.</title>
        <authorList>
            <consortium name="DOE Joint Genome Institute"/>
            <consortium name="Mycorrhizal Genomics Consortium"/>
            <person name="Kohler A."/>
            <person name="Kuo A."/>
            <person name="Nagy L.G."/>
            <person name="Floudas D."/>
            <person name="Copeland A."/>
            <person name="Barry K.W."/>
            <person name="Cichocki N."/>
            <person name="Veneault-Fourrey C."/>
            <person name="LaButti K."/>
            <person name="Lindquist E.A."/>
            <person name="Lipzen A."/>
            <person name="Lundell T."/>
            <person name="Morin E."/>
            <person name="Murat C."/>
            <person name="Riley R."/>
            <person name="Ohm R."/>
            <person name="Sun H."/>
            <person name="Tunlid A."/>
            <person name="Henrissat B."/>
            <person name="Grigoriev I.V."/>
            <person name="Hibbett D.S."/>
            <person name="Martin F."/>
        </authorList>
    </citation>
    <scope>NUCLEOTIDE SEQUENCE [LARGE SCALE GENOMIC DNA]</scope>
    <source>
        <strain evidence="2">FD-334 SS-4</strain>
    </source>
</reference>
<dbReference type="OrthoDB" id="2995180at2759"/>
<dbReference type="Gene3D" id="1.20.1280.50">
    <property type="match status" value="1"/>
</dbReference>
<gene>
    <name evidence="1" type="ORF">HYPSUDRAFT_219281</name>
</gene>
<keyword evidence="2" id="KW-1185">Reference proteome</keyword>
<name>A0A0D2M0Q0_HYPSF</name>
<organism evidence="1 2">
    <name type="scientific">Hypholoma sublateritium (strain FD-334 SS-4)</name>
    <dbReference type="NCBI Taxonomy" id="945553"/>
    <lineage>
        <taxon>Eukaryota</taxon>
        <taxon>Fungi</taxon>
        <taxon>Dikarya</taxon>
        <taxon>Basidiomycota</taxon>
        <taxon>Agaricomycotina</taxon>
        <taxon>Agaricomycetes</taxon>
        <taxon>Agaricomycetidae</taxon>
        <taxon>Agaricales</taxon>
        <taxon>Agaricineae</taxon>
        <taxon>Strophariaceae</taxon>
        <taxon>Hypholoma</taxon>
    </lineage>
</organism>
<sequence length="557" mass="62810">MSILRPFVSQRYKFGGPWSCDPAQRLLYHTTPNQNMRLLQSLKAMDPEFRAAQRAVIVKRQLENDDLPISSLPDDVLEIIFLMATPLHRGHAIVSIHALDYRVKLQTALAVSRVCRRWRQVALACTLLWANCLQFDSDSSARSAKRFKILLSRSEPRLICANVGVAKLCDTACLSRVLSCSSRIRVLKMRIDHTQILEFLDLIGGGNMPLLESFSVCFDYRSCTKPRYTIPGRAFSTSTHLRKFTCQDYDFNFDFPRSIAKNITDLDIEVSNTNHSLTQWLRALAAMPELERLAINELIRNETIPDLFPIVCLNHLTSFTIKSNELIHSDEEKNVVLPLSKLLGLLSMPKLQSYNLQFSGSTELELEFFSVLNHFKTHVKPMENSSVTLEVELSAIAITITHSSSVTDGVPPHFRFEFLPHPDEELPRSKLINTVLQCAMDIIPKIGSSSATTLRLRVAPLAPIRQRHAATFKSLFALLSSSFPEAEVLDVDMPDITLLQCLIAALSAGNIDSPPLPALQTLRLKHGIPFLNGWVSLFSDLTVMLWRRDDEVDFIIS</sequence>